<sequence length="223" mass="24790">MPPDHPPHRASVQKLFITGLLTLLPIWLTWVVIKFVFVLLSDISKPWVEPLSHRIAATFPQSLGWFNGLWVQNTIAMVATLFVILAVGALTRRVVGQRLLRWFEALIARVPLANVIYTSARKLLDMLETKPGSTQRVVLIDFPHRDMKSVGLVTRVIREEGSGRELAAVYVPTTPNPTSGYLEIVPVELLTPTDWTVDQAMSFIISGGAVAPDAMPFTRAGER</sequence>
<gene>
    <name evidence="2" type="ORF">H4W19_08000</name>
</gene>
<dbReference type="InterPro" id="IPR007462">
    <property type="entry name" value="COV1-like"/>
</dbReference>
<evidence type="ECO:0000256" key="1">
    <source>
        <dbReference type="SAM" id="Phobius"/>
    </source>
</evidence>
<keyword evidence="3" id="KW-1185">Reference proteome</keyword>
<evidence type="ECO:0000313" key="2">
    <source>
        <dbReference type="EMBL" id="QND81674.1"/>
    </source>
</evidence>
<dbReference type="RefSeq" id="WP_162110242.1">
    <property type="nucleotide sequence ID" value="NZ_CP060028.1"/>
</dbReference>
<proteinExistence type="predicted"/>
<feature type="transmembrane region" description="Helical" evidence="1">
    <location>
        <begin position="15"/>
        <end position="40"/>
    </location>
</feature>
<dbReference type="EMBL" id="CP060028">
    <property type="protein sequence ID" value="QND81674.1"/>
    <property type="molecule type" value="Genomic_DNA"/>
</dbReference>
<dbReference type="Proteomes" id="UP000515506">
    <property type="component" value="Chromosome"/>
</dbReference>
<dbReference type="Pfam" id="PF04367">
    <property type="entry name" value="DUF502"/>
    <property type="match status" value="1"/>
</dbReference>
<organism evidence="2 3">
    <name type="scientific">Pseudoxanthomonas mexicana</name>
    <dbReference type="NCBI Taxonomy" id="128785"/>
    <lineage>
        <taxon>Bacteria</taxon>
        <taxon>Pseudomonadati</taxon>
        <taxon>Pseudomonadota</taxon>
        <taxon>Gammaproteobacteria</taxon>
        <taxon>Lysobacterales</taxon>
        <taxon>Lysobacteraceae</taxon>
        <taxon>Pseudoxanthomonas</taxon>
    </lineage>
</organism>
<feature type="transmembrane region" description="Helical" evidence="1">
    <location>
        <begin position="69"/>
        <end position="91"/>
    </location>
</feature>
<keyword evidence="1" id="KW-1133">Transmembrane helix</keyword>
<protein>
    <submittedName>
        <fullName evidence="2">DUF502 domain-containing protein</fullName>
    </submittedName>
</protein>
<evidence type="ECO:0000313" key="3">
    <source>
        <dbReference type="Proteomes" id="UP000515506"/>
    </source>
</evidence>
<reference evidence="2 3" key="1">
    <citation type="submission" date="2020-08" db="EMBL/GenBank/DDBJ databases">
        <title>Streptomycin resistant and MDR strain, P. mexicana.</title>
        <authorList>
            <person name="Ganesh-kumar S."/>
            <person name="Zhe T."/>
            <person name="Yu Z."/>
            <person name="Min Y."/>
        </authorList>
    </citation>
    <scope>NUCLEOTIDE SEQUENCE [LARGE SCALE GENOMIC DNA]</scope>
    <source>
        <strain evidence="2 3">GTZY</strain>
    </source>
</reference>
<dbReference type="PANTHER" id="PTHR31876">
    <property type="entry name" value="COV-LIKE PROTEIN 1"/>
    <property type="match status" value="1"/>
</dbReference>
<name>A0ABX6RFL7_PSEMX</name>
<accession>A0ABX6RFL7</accession>
<dbReference type="PANTHER" id="PTHR31876:SF26">
    <property type="entry name" value="PROTEIN LIKE COV 2"/>
    <property type="match status" value="1"/>
</dbReference>
<keyword evidence="1" id="KW-0472">Membrane</keyword>
<keyword evidence="1" id="KW-0812">Transmembrane</keyword>